<evidence type="ECO:0000313" key="3">
    <source>
        <dbReference type="Proteomes" id="UP000051487"/>
    </source>
</evidence>
<dbReference type="EMBL" id="BCLY01000013">
    <property type="protein sequence ID" value="GAQ10142.1"/>
    <property type="molecule type" value="Genomic_DNA"/>
</dbReference>
<dbReference type="SUPFAM" id="SSF52047">
    <property type="entry name" value="RNI-like"/>
    <property type="match status" value="1"/>
</dbReference>
<reference evidence="2" key="2">
    <citation type="journal article" date="2020" name="bioRxiv">
        <title>Genomic and phenotypic heterogeneity of clinical isolates of the human pathogens Aspergillus fumigatus, Aspergillus lentulus and Aspergillus fumigatiaffinis.</title>
        <authorList>
            <person name="dos Santos R.A.C."/>
            <person name="Steenwyk J.L."/>
            <person name="Rivero-Menendez O."/>
            <person name="Mead M.E."/>
            <person name="Silva L.P."/>
            <person name="Bastos R.W."/>
            <person name="Alastruey-Izquierdo A."/>
            <person name="Goldman G.H."/>
            <person name="Rokas A."/>
        </authorList>
    </citation>
    <scope>NUCLEOTIDE SEQUENCE</scope>
    <source>
        <strain evidence="2">CNM-CM8927</strain>
    </source>
</reference>
<dbReference type="InterPro" id="IPR032675">
    <property type="entry name" value="LRR_dom_sf"/>
</dbReference>
<reference evidence="2" key="3">
    <citation type="submission" date="2020-04" db="EMBL/GenBank/DDBJ databases">
        <authorList>
            <person name="Santos R.A.C."/>
            <person name="Steenwyk J.L."/>
            <person name="Rivero-Menendez O."/>
            <person name="Mead M.E."/>
            <person name="Silva L.P."/>
            <person name="Bastos R.W."/>
            <person name="Alastruey-Izquierdo A."/>
            <person name="Goldman G.H."/>
            <person name="Rokas A."/>
        </authorList>
    </citation>
    <scope>NUCLEOTIDE SEQUENCE</scope>
    <source>
        <strain evidence="2">CNM-CM8927</strain>
    </source>
</reference>
<accession>A0AAN6BKR4</accession>
<evidence type="ECO:0000313" key="2">
    <source>
        <dbReference type="EMBL" id="KAF4200128.1"/>
    </source>
</evidence>
<reference evidence="1 3" key="1">
    <citation type="submission" date="2015-11" db="EMBL/GenBank/DDBJ databases">
        <title>Aspergillus lentulus strain IFM 54703T.</title>
        <authorList>
            <person name="Kusuya Y."/>
            <person name="Sakai K."/>
            <person name="Kamei K."/>
            <person name="Takahashi H."/>
            <person name="Yaguchi T."/>
        </authorList>
    </citation>
    <scope>NUCLEOTIDE SEQUENCE [LARGE SCALE GENOMIC DNA]</scope>
    <source>
        <strain evidence="1 3">IFM 54703</strain>
    </source>
</reference>
<sequence>MSFQDLPAEIISLVVHLLADVHPLSVIRLLRVNKRCFALALPVAKPLAFHTVRLPLYYPQLDKQVATLCAKLQEANALSYVRRLIIEGHFSEDHSTSVPPQVRRFSPLDRDPRDSYEFGDNDLGGTVWHVYVRETHEHHACWDTVAGFIKRLPALEDLHHLHHEQFPPCLLQTLHQHLPRCKLHLGPFVLRSIYAPMAEDHEYRLVTSPSLHSITPCYDTTTPDGMWQKQIFLRILSLAPNLKVVYPMDDHFGYEASAVGMNQRRSKFTQEPGDGRPAAIECLRIRHAYVPAPAAALEEWATYIDFSVLRVLDLRSFIKGEAFEAWADHLHFPALQTLRLLLGTTSSEAENLSDVFLRATRFLQSLPSLSCIYLEAWHSRLSIGTLGGHQGPRLVKLSVVGWPFQYVNEHDILQLGRYCPLLEKMSIPIHRTQGDAREVALYKALGTIRNLRFLDLVLDVSDPTLYQEQTSIDADWDDIDNQYTEEDLEGINRSRNGHIRRLLVNTLIDEPLASSIFKIISAAKPRDAPLLERMTLIIQGRARSLYVPYCKFSRLVRFLASEWTIKRDIRYEHY</sequence>
<proteinExistence type="predicted"/>
<evidence type="ECO:0000313" key="1">
    <source>
        <dbReference type="EMBL" id="GAQ10142.1"/>
    </source>
</evidence>
<dbReference type="Gene3D" id="3.80.10.10">
    <property type="entry name" value="Ribonuclease Inhibitor"/>
    <property type="match status" value="1"/>
</dbReference>
<name>A0AAN6BKR4_ASPLE</name>
<organism evidence="2 4">
    <name type="scientific">Aspergillus lentulus</name>
    <dbReference type="NCBI Taxonomy" id="293939"/>
    <lineage>
        <taxon>Eukaryota</taxon>
        <taxon>Fungi</taxon>
        <taxon>Dikarya</taxon>
        <taxon>Ascomycota</taxon>
        <taxon>Pezizomycotina</taxon>
        <taxon>Eurotiomycetes</taxon>
        <taxon>Eurotiomycetidae</taxon>
        <taxon>Eurotiales</taxon>
        <taxon>Aspergillaceae</taxon>
        <taxon>Aspergillus</taxon>
        <taxon>Aspergillus subgen. Fumigati</taxon>
    </lineage>
</organism>
<comment type="caution">
    <text evidence="2">The sequence shown here is derived from an EMBL/GenBank/DDBJ whole genome shotgun (WGS) entry which is preliminary data.</text>
</comment>
<evidence type="ECO:0000313" key="4">
    <source>
        <dbReference type="Proteomes" id="UP000649114"/>
    </source>
</evidence>
<dbReference type="Proteomes" id="UP000051487">
    <property type="component" value="Unassembled WGS sequence"/>
</dbReference>
<dbReference type="EMBL" id="JAAAPU010000230">
    <property type="protein sequence ID" value="KAF4200128.1"/>
    <property type="molecule type" value="Genomic_DNA"/>
</dbReference>
<protein>
    <submittedName>
        <fullName evidence="2">Uncharacterized protein</fullName>
    </submittedName>
</protein>
<dbReference type="AlphaFoldDB" id="A0AAN6BKR4"/>
<gene>
    <name evidence="1" type="ORF">ALT_7463</name>
    <name evidence="2" type="ORF">CNMCM8927_003951</name>
</gene>
<dbReference type="Proteomes" id="UP000649114">
    <property type="component" value="Unassembled WGS sequence"/>
</dbReference>